<evidence type="ECO:0000256" key="1">
    <source>
        <dbReference type="SAM" id="MobiDB-lite"/>
    </source>
</evidence>
<reference evidence="3" key="2">
    <citation type="submission" date="2019-06" db="EMBL/GenBank/DDBJ databases">
        <title>Genomics analysis of Aphanomyces spp. identifies a new class of oomycete effector associated with host adaptation.</title>
        <authorList>
            <person name="Gaulin E."/>
        </authorList>
    </citation>
    <scope>NUCLEOTIDE SEQUENCE</scope>
    <source>
        <strain evidence="3">CBS 578.67</strain>
    </source>
</reference>
<keyword evidence="2" id="KW-1133">Transmembrane helix</keyword>
<feature type="transmembrane region" description="Helical" evidence="2">
    <location>
        <begin position="772"/>
        <end position="793"/>
    </location>
</feature>
<keyword evidence="5" id="KW-1185">Reference proteome</keyword>
<feature type="region of interest" description="Disordered" evidence="1">
    <location>
        <begin position="1"/>
        <end position="20"/>
    </location>
</feature>
<dbReference type="EMBL" id="CAADRA010006363">
    <property type="protein sequence ID" value="VFT94652.1"/>
    <property type="molecule type" value="Genomic_DNA"/>
</dbReference>
<feature type="transmembrane region" description="Helical" evidence="2">
    <location>
        <begin position="929"/>
        <end position="948"/>
    </location>
</feature>
<evidence type="ECO:0000313" key="4">
    <source>
        <dbReference type="EMBL" id="VFT94652.1"/>
    </source>
</evidence>
<feature type="transmembrane region" description="Helical" evidence="2">
    <location>
        <begin position="1517"/>
        <end position="1538"/>
    </location>
</feature>
<accession>A0A485L922</accession>
<sequence>MLATRVHPIGPSWSSDGRTSATRQNHTRLLFPFGLFYVLSTATISVLYLNLLSPSVANDFWWPHFTTPGIQTFLGDLYTAKTTLHVTGSLDLFAATSLLVKDYSTGTAFISMRPAAARAILLDQLPLQEAIRIMRSISLIENIRTVAPSCWLDFNRTYEMAHTALRQAACNSNRTTNAAVYLESLLRNVQTSDLLASTYYPEIQGGIFAAVQLTPMGAAWVNAIETHIWPSVADEESYWRAFGITTFKNQLQNYYLEGMDDGISIVNALGISSRITIHSRPAIARSKGSWSTQYATCGFWNDLDSTTQTTPASSLIRSAPNAFERLGYDWDMWYNGPAGTPATVLIRTQLSPLANFDVNLVPVPASLLRLVAAFQDILFSRLSEESSDYVALDEPIVDATPNAWMTLPNAVFYGGNPLCPYGKPLPYIQPSFGYDDDCGLQIHHQIQLTRDALLFAILAHQAKDMVAICAQCFPASTCVQTLRAAKQVYSRLFLKDDDNMIALVALTLADILPLNISFLQWATVNGIDQILHQAIVPSESESDPWSFFGWMTLYDWATGHREVYTFEGDYATVTLMSQPHAFAPLAAIAAELPRNGCTYLWAVTVYVSLVLIAVLALAVLVCLYYFPDQDARNLFQCNRVAGSAWVGRPFLFLRGMTAIFVLSTSPVVFSPGGSTSPIARLDLVPRPLWHMCVLAGEATWLAYVAQDFLVPLTQPHTSLYAPISTALAWLTLVVLDATQPFHATATLDHACSIVSFTGGVQCTSGTIMIGNFGHVIGSCSVVAATLVVAYALVRSLHSRPCRPPSHVIFPSASEAFLVHEDLTNHDVLACVLSGLVPIGRRNLFDIKLWITFEVSQSTFTASTGMLFQQDEGDGWCSSIVAQGDGGLFSFKSATFQRNVVSKVEVERRKLSIEASTTSFSMLHFRTMGLLGLAYMFGAVFSSFVFLSFSQTILVNDFLWAGFDGANTHAFLANFFNTNLQMANPMQSTQLTNVAFGALATTTNDLDMAIHSSVLYANTIQDEVNSNLLDVIHGLRRMDPCLLPWIATAYCYVDLNQRWPLAWSRARQVRCASSRNNGAMYLELTLRNAKSWPELASCWGDALNVAVLAALRDTNDGQVWIEETVESHDVVSPTAELAYWQRHGIQDYRTQWQNFKRLGVYESFVVVNAIGVQYSLTLKHSNSSFQLSAATSFVMHWGLANTLAHMTTNGSLLACRSLVSTSPYYAFLNGTTPEAVLAGSNVLPTPLDPAFAAFASTIGPFGVVDLHRVDVPETLRGLYRTMLRFVMAKLTTSTAIETAFWRLYKVHFFNPKPLAWDSVTQWGGDLNCGMNYGGASSLPFLFFSTNGICGNYLSDFISTPTQNVILALLAAGLTNASSAHVVAIANRDATHQVVIADTLNATIRFLTLYCNASELGQFNTENVVAYIRDTLALSLVQYVGSVSTISLSRVNVFAPSESSLAFFSWLYLFDWVEGKREVVTFQGDVGFVTTLSATQNLDARPANRQEIPQNVSFYILRVVQYITVVLFGVGCLVCTYIVSSKGYVEGLHMIPFNLVAGHVWIGRPLMLLRGLTAVCMLSTSMLHLTRSATGLVSYFMSAAPAWFSILLSAGEMSWLVYVVVDACSLVTREFTAGYSTLSAIVVCLSVALWMLASPTTHSATVTRDCTIVTVDFDVLCSSGSVTIGDVSRFYRLIGATVVGTALSYLVERVRHPLPPPQLKIISFMLYSAAKHEFEQGIHVYWEHDGIYYVDKASAVLTGIVTFEYRGAMVLFDIKTWRAYTVESVNLGLRGSHLPPRLNHAVPLFE</sequence>
<protein>
    <submittedName>
        <fullName evidence="4">Aste57867_17910 protein</fullName>
    </submittedName>
</protein>
<evidence type="ECO:0000256" key="2">
    <source>
        <dbReference type="SAM" id="Phobius"/>
    </source>
</evidence>
<feature type="transmembrane region" description="Helical" evidence="2">
    <location>
        <begin position="29"/>
        <end position="49"/>
    </location>
</feature>
<feature type="transmembrane region" description="Helical" evidence="2">
    <location>
        <begin position="599"/>
        <end position="626"/>
    </location>
</feature>
<gene>
    <name evidence="4" type="primary">Aste57867_17910</name>
    <name evidence="3" type="ORF">As57867_017849</name>
    <name evidence="4" type="ORF">ASTE57867_17910</name>
</gene>
<keyword evidence="2" id="KW-0472">Membrane</keyword>
<feature type="transmembrane region" description="Helical" evidence="2">
    <location>
        <begin position="646"/>
        <end position="668"/>
    </location>
</feature>
<organism evidence="4 5">
    <name type="scientific">Aphanomyces stellatus</name>
    <dbReference type="NCBI Taxonomy" id="120398"/>
    <lineage>
        <taxon>Eukaryota</taxon>
        <taxon>Sar</taxon>
        <taxon>Stramenopiles</taxon>
        <taxon>Oomycota</taxon>
        <taxon>Saprolegniomycetes</taxon>
        <taxon>Saprolegniales</taxon>
        <taxon>Verrucalvaceae</taxon>
        <taxon>Aphanomyces</taxon>
    </lineage>
</organism>
<dbReference type="Proteomes" id="UP000332933">
    <property type="component" value="Unassembled WGS sequence"/>
</dbReference>
<proteinExistence type="predicted"/>
<keyword evidence="2" id="KW-0812">Transmembrane</keyword>
<feature type="transmembrane region" description="Helical" evidence="2">
    <location>
        <begin position="1631"/>
        <end position="1651"/>
    </location>
</feature>
<evidence type="ECO:0000313" key="3">
    <source>
        <dbReference type="EMBL" id="KAF0690715.1"/>
    </source>
</evidence>
<name>A0A485L922_9STRA</name>
<feature type="transmembrane region" description="Helical" evidence="2">
    <location>
        <begin position="1559"/>
        <end position="1580"/>
    </location>
</feature>
<feature type="transmembrane region" description="Helical" evidence="2">
    <location>
        <begin position="688"/>
        <end position="705"/>
    </location>
</feature>
<dbReference type="EMBL" id="VJMH01006342">
    <property type="protein sequence ID" value="KAF0690715.1"/>
    <property type="molecule type" value="Genomic_DNA"/>
</dbReference>
<feature type="transmembrane region" description="Helical" evidence="2">
    <location>
        <begin position="717"/>
        <end position="735"/>
    </location>
</feature>
<evidence type="ECO:0000313" key="5">
    <source>
        <dbReference type="Proteomes" id="UP000332933"/>
    </source>
</evidence>
<feature type="transmembrane region" description="Helical" evidence="2">
    <location>
        <begin position="1600"/>
        <end position="1619"/>
    </location>
</feature>
<reference evidence="4 5" key="1">
    <citation type="submission" date="2019-03" db="EMBL/GenBank/DDBJ databases">
        <authorList>
            <person name="Gaulin E."/>
            <person name="Dumas B."/>
        </authorList>
    </citation>
    <scope>NUCLEOTIDE SEQUENCE [LARGE SCALE GENOMIC DNA]</scope>
    <source>
        <strain evidence="4">CBS 568.67</strain>
    </source>
</reference>